<reference evidence="2 3" key="1">
    <citation type="submission" date="2010-01" db="EMBL/GenBank/DDBJ databases">
        <authorList>
            <person name="Muzny D."/>
            <person name="Qin X."/>
            <person name="Deng J."/>
            <person name="Jiang H."/>
            <person name="Liu Y."/>
            <person name="Qu J."/>
            <person name="Song X.-Z."/>
            <person name="Zhang L."/>
            <person name="Thornton R."/>
            <person name="Coyle M."/>
            <person name="Francisco L."/>
            <person name="Jackson L."/>
            <person name="Javaid M."/>
            <person name="Korchina V."/>
            <person name="Kovar C."/>
            <person name="Mata R."/>
            <person name="Mathew T."/>
            <person name="Ngo R."/>
            <person name="Nguyen L."/>
            <person name="Nguyen N."/>
            <person name="Okwuonu G."/>
            <person name="Ongeri F."/>
            <person name="Pham C."/>
            <person name="Simmons D."/>
            <person name="Wilczek-Boney K."/>
            <person name="Hale W."/>
            <person name="Jakkamsetti A."/>
            <person name="Pham P."/>
            <person name="Ruth R."/>
            <person name="San Lucas F."/>
            <person name="Warren J."/>
            <person name="Zhang J."/>
            <person name="Zhao Z."/>
            <person name="Zhou C."/>
            <person name="Zhu D."/>
            <person name="Lee S."/>
            <person name="Bess C."/>
            <person name="Blankenburg K."/>
            <person name="Forbes L."/>
            <person name="Fu Q."/>
            <person name="Gubbala S."/>
            <person name="Hirani K."/>
            <person name="Jayaseelan J.C."/>
            <person name="Lara F."/>
            <person name="Munidasa M."/>
            <person name="Palculict T."/>
            <person name="Patil S."/>
            <person name="Pu L.-L."/>
            <person name="Saada N."/>
            <person name="Tang L."/>
            <person name="Weissenberger G."/>
            <person name="Zhu Y."/>
            <person name="Hemphill L."/>
            <person name="Shang Y."/>
            <person name="Youmans B."/>
            <person name="Ayvaz T."/>
            <person name="Ross M."/>
            <person name="Santibanez J."/>
            <person name="Aqrawi P."/>
            <person name="Gross S."/>
            <person name="Joshi V."/>
            <person name="Fowler G."/>
            <person name="Nazareth L."/>
            <person name="Reid J."/>
            <person name="Worley K."/>
            <person name="Petrosino J."/>
            <person name="Highlander S."/>
            <person name="Gibbs R."/>
        </authorList>
    </citation>
    <scope>NUCLEOTIDE SEQUENCE [LARGE SCALE GENOMIC DNA]</scope>
    <source>
        <strain evidence="2 3">DSM 4582</strain>
    </source>
</reference>
<dbReference type="STRING" id="667129.HMPREF0758_3708"/>
<name>D4E6A8_SEROD</name>
<accession>D4E6A8</accession>
<comment type="caution">
    <text evidence="2">The sequence shown here is derived from an EMBL/GenBank/DDBJ whole genome shotgun (WGS) entry which is preliminary data.</text>
</comment>
<feature type="transmembrane region" description="Helical" evidence="1">
    <location>
        <begin position="30"/>
        <end position="53"/>
    </location>
</feature>
<evidence type="ECO:0000313" key="2">
    <source>
        <dbReference type="EMBL" id="EFE94837.1"/>
    </source>
</evidence>
<gene>
    <name evidence="2" type="ORF">HMPREF0758_3708</name>
</gene>
<keyword evidence="1" id="KW-0472">Membrane</keyword>
<dbReference type="AlphaFoldDB" id="D4E6A8"/>
<keyword evidence="1" id="KW-1133">Transmembrane helix</keyword>
<dbReference type="Proteomes" id="UP000005723">
    <property type="component" value="Unassembled WGS sequence"/>
</dbReference>
<dbReference type="HOGENOM" id="CLU_2958186_0_0_6"/>
<evidence type="ECO:0000313" key="3">
    <source>
        <dbReference type="Proteomes" id="UP000005723"/>
    </source>
</evidence>
<organism evidence="2 3">
    <name type="scientific">Serratia odorifera DSM 4582</name>
    <dbReference type="NCBI Taxonomy" id="667129"/>
    <lineage>
        <taxon>Bacteria</taxon>
        <taxon>Pseudomonadati</taxon>
        <taxon>Pseudomonadota</taxon>
        <taxon>Gammaproteobacteria</taxon>
        <taxon>Enterobacterales</taxon>
        <taxon>Yersiniaceae</taxon>
        <taxon>Serratia</taxon>
    </lineage>
</organism>
<protein>
    <submittedName>
        <fullName evidence="2">Uncharacterized protein</fullName>
    </submittedName>
</protein>
<proteinExistence type="predicted"/>
<sequence length="63" mass="7322">MFISLLFLLYAILMVSVGLNEIYCRTTGNSAFLLLFLFILAGCLTLLALLWRLTERQNRKPRR</sequence>
<keyword evidence="1" id="KW-0812">Transmembrane</keyword>
<dbReference type="EMBL" id="ADBY01000051">
    <property type="protein sequence ID" value="EFE94837.1"/>
    <property type="molecule type" value="Genomic_DNA"/>
</dbReference>
<keyword evidence="3" id="KW-1185">Reference proteome</keyword>
<evidence type="ECO:0000256" key="1">
    <source>
        <dbReference type="SAM" id="Phobius"/>
    </source>
</evidence>